<name>A0A135L2V0_9BACI</name>
<sequence>MEKRVILNEDLCKGCSLCVSVCPKDIIFLADHLNGKGYRPATVVDQEACISCVACGRICPDGVITVYRPERKKTAS</sequence>
<accession>A0A135L2V0</accession>
<dbReference type="GO" id="GO:0051536">
    <property type="term" value="F:iron-sulfur cluster binding"/>
    <property type="evidence" value="ECO:0007669"/>
    <property type="project" value="UniProtKB-KW"/>
</dbReference>
<dbReference type="STRING" id="1413211.U473_04245"/>
<dbReference type="PANTHER" id="PTHR43122">
    <property type="entry name" value="FERREDOXIN SUBUNIT OF PYRUVATE:FLAVODOXIN OXIDOREDUCTASE-RELATED"/>
    <property type="match status" value="1"/>
</dbReference>
<dbReference type="Proteomes" id="UP000070352">
    <property type="component" value="Unassembled WGS sequence"/>
</dbReference>
<protein>
    <submittedName>
        <fullName evidence="5">2-oxoacid:acceptor oxidoreductase</fullName>
    </submittedName>
</protein>
<dbReference type="PROSITE" id="PS51379">
    <property type="entry name" value="4FE4S_FER_2"/>
    <property type="match status" value="2"/>
</dbReference>
<reference evidence="5 6" key="1">
    <citation type="submission" date="2016-02" db="EMBL/GenBank/DDBJ databases">
        <title>Draft Genome for Tepidibacillus decaturensis nov. sp. Strain Z9, an Anaerobic, Moderately Thermophilic and Heterotrophic Bacterium from Deep Subsurface of the Illinois Basin, USA.</title>
        <authorList>
            <person name="Dong Y."/>
            <person name="Chang J.Y."/>
            <person name="Sanford R."/>
            <person name="Fouke B.W."/>
        </authorList>
    </citation>
    <scope>NUCLEOTIDE SEQUENCE [LARGE SCALE GENOMIC DNA]</scope>
    <source>
        <strain evidence="5 6">Z9</strain>
    </source>
</reference>
<dbReference type="PROSITE" id="PS00198">
    <property type="entry name" value="4FE4S_FER_1"/>
    <property type="match status" value="2"/>
</dbReference>
<feature type="domain" description="4Fe-4S ferredoxin-type" evidence="4">
    <location>
        <begin position="40"/>
        <end position="69"/>
    </location>
</feature>
<dbReference type="InterPro" id="IPR017896">
    <property type="entry name" value="4Fe4S_Fe-S-bd"/>
</dbReference>
<keyword evidence="6" id="KW-1185">Reference proteome</keyword>
<dbReference type="PANTHER" id="PTHR43122:SF2">
    <property type="entry name" value="FERREDOXIN SUBUNIT OF PYRUVATE:FLAVODOXIN OXIDOREDUCTASE"/>
    <property type="match status" value="1"/>
</dbReference>
<dbReference type="AlphaFoldDB" id="A0A135L2V0"/>
<dbReference type="SUPFAM" id="SSF54862">
    <property type="entry name" value="4Fe-4S ferredoxins"/>
    <property type="match status" value="1"/>
</dbReference>
<dbReference type="GO" id="GO:0046872">
    <property type="term" value="F:metal ion binding"/>
    <property type="evidence" value="ECO:0007669"/>
    <property type="project" value="UniProtKB-KW"/>
</dbReference>
<evidence type="ECO:0000256" key="1">
    <source>
        <dbReference type="ARBA" id="ARBA00022723"/>
    </source>
</evidence>
<dbReference type="InterPro" id="IPR017900">
    <property type="entry name" value="4Fe4S_Fe_S_CS"/>
</dbReference>
<dbReference type="OrthoDB" id="9804603at2"/>
<dbReference type="Pfam" id="PF12838">
    <property type="entry name" value="Fer4_7"/>
    <property type="match status" value="1"/>
</dbReference>
<proteinExistence type="predicted"/>
<keyword evidence="2" id="KW-0408">Iron</keyword>
<dbReference type="EMBL" id="LSKU01000001">
    <property type="protein sequence ID" value="KXG43311.1"/>
    <property type="molecule type" value="Genomic_DNA"/>
</dbReference>
<organism evidence="5 6">
    <name type="scientific">Tepidibacillus decaturensis</name>
    <dbReference type="NCBI Taxonomy" id="1413211"/>
    <lineage>
        <taxon>Bacteria</taxon>
        <taxon>Bacillati</taxon>
        <taxon>Bacillota</taxon>
        <taxon>Bacilli</taxon>
        <taxon>Bacillales</taxon>
        <taxon>Bacillaceae</taxon>
        <taxon>Tepidibacillus</taxon>
    </lineage>
</organism>
<feature type="domain" description="4Fe-4S ferredoxin-type" evidence="4">
    <location>
        <begin position="3"/>
        <end position="32"/>
    </location>
</feature>
<evidence type="ECO:0000256" key="2">
    <source>
        <dbReference type="ARBA" id="ARBA00023004"/>
    </source>
</evidence>
<evidence type="ECO:0000313" key="6">
    <source>
        <dbReference type="Proteomes" id="UP000070352"/>
    </source>
</evidence>
<evidence type="ECO:0000313" key="5">
    <source>
        <dbReference type="EMBL" id="KXG43311.1"/>
    </source>
</evidence>
<evidence type="ECO:0000256" key="3">
    <source>
        <dbReference type="ARBA" id="ARBA00023014"/>
    </source>
</evidence>
<keyword evidence="1" id="KW-0479">Metal-binding</keyword>
<dbReference type="RefSeq" id="WP_068723666.1">
    <property type="nucleotide sequence ID" value="NZ_LSKU01000001.1"/>
</dbReference>
<comment type="caution">
    <text evidence="5">The sequence shown here is derived from an EMBL/GenBank/DDBJ whole genome shotgun (WGS) entry which is preliminary data.</text>
</comment>
<keyword evidence="3" id="KW-0411">Iron-sulfur</keyword>
<evidence type="ECO:0000259" key="4">
    <source>
        <dbReference type="PROSITE" id="PS51379"/>
    </source>
</evidence>
<dbReference type="Gene3D" id="3.30.70.20">
    <property type="match status" value="1"/>
</dbReference>
<gene>
    <name evidence="5" type="ORF">U473_04245</name>
</gene>